<dbReference type="Pfam" id="PF07486">
    <property type="entry name" value="Hydrolase_2"/>
    <property type="match status" value="1"/>
</dbReference>
<dbReference type="Gene3D" id="3.10.350.10">
    <property type="entry name" value="LysM domain"/>
    <property type="match status" value="1"/>
</dbReference>
<dbReference type="Pfam" id="PF01476">
    <property type="entry name" value="LysM"/>
    <property type="match status" value="1"/>
</dbReference>
<dbReference type="CDD" id="cd00118">
    <property type="entry name" value="LysM"/>
    <property type="match status" value="1"/>
</dbReference>
<keyword evidence="4" id="KW-1185">Reference proteome</keyword>
<dbReference type="SUPFAM" id="SSF55383">
    <property type="entry name" value="Copper amine oxidase, domain N"/>
    <property type="match status" value="1"/>
</dbReference>
<dbReference type="Gene3D" id="1.10.10.2520">
    <property type="entry name" value="Cell wall hydrolase SleB, domain 1"/>
    <property type="match status" value="1"/>
</dbReference>
<dbReference type="InterPro" id="IPR036779">
    <property type="entry name" value="LysM_dom_sf"/>
</dbReference>
<feature type="signal peptide" evidence="1">
    <location>
        <begin position="1"/>
        <end position="22"/>
    </location>
</feature>
<evidence type="ECO:0000259" key="2">
    <source>
        <dbReference type="SMART" id="SM00257"/>
    </source>
</evidence>
<dbReference type="InterPro" id="IPR011105">
    <property type="entry name" value="Cell_wall_hydrolase_SleB"/>
</dbReference>
<name>A0A4R2L340_9FIRM</name>
<accession>A0A4R2L340</accession>
<dbReference type="InterPro" id="IPR042047">
    <property type="entry name" value="SleB_dom1"/>
</dbReference>
<sequence length="318" mass="36168">MKKLLSIILSLGILFSPTSVHANSYVMHTVQLGDTYSKISEKYNKDLYELKIINEELGEELYAGKLMKISPVALEKNITIKIDEKNIPTDEVPYLENSRTFVPIRFIAESLNIEEILWDETTQTAILKNDMQTISLPIGSQTATINENPIKLDAPISIYKGRTFVPIRFIAEAFNCAVTWDTTNYIVDIHTRKSQNYTAEDIYWLSRIIHAESSAEPFEGKLAVGNVIINRKNSPTFPNTIKEVIFDQAYGYQFTPVLNKAIYNTPSTKSIEAALQALNGNNNIGGCLYFLNPFLSDNFWIVDNRTIYKSIKNHDFYL</sequence>
<dbReference type="InterPro" id="IPR012854">
    <property type="entry name" value="Cu_amine_oxidase-like_N"/>
</dbReference>
<dbReference type="SUPFAM" id="SSF54106">
    <property type="entry name" value="LysM domain"/>
    <property type="match status" value="1"/>
</dbReference>
<dbReference type="OrthoDB" id="9785345at2"/>
<organism evidence="3 4">
    <name type="scientific">Marinisporobacter balticus</name>
    <dbReference type="NCBI Taxonomy" id="2018667"/>
    <lineage>
        <taxon>Bacteria</taxon>
        <taxon>Bacillati</taxon>
        <taxon>Bacillota</taxon>
        <taxon>Clostridia</taxon>
        <taxon>Peptostreptococcales</taxon>
        <taxon>Thermotaleaceae</taxon>
        <taxon>Marinisporobacter</taxon>
    </lineage>
</organism>
<dbReference type="Proteomes" id="UP000294919">
    <property type="component" value="Unassembled WGS sequence"/>
</dbReference>
<dbReference type="SMART" id="SM00257">
    <property type="entry name" value="LysM"/>
    <property type="match status" value="1"/>
</dbReference>
<dbReference type="InterPro" id="IPR036582">
    <property type="entry name" value="Mao_N_sf"/>
</dbReference>
<dbReference type="Pfam" id="PF07833">
    <property type="entry name" value="Cu_amine_oxidN1"/>
    <property type="match status" value="1"/>
</dbReference>
<comment type="caution">
    <text evidence="3">The sequence shown here is derived from an EMBL/GenBank/DDBJ whole genome shotgun (WGS) entry which is preliminary data.</text>
</comment>
<protein>
    <submittedName>
        <fullName evidence="3">N-acetylmuramoyl-L-alanine amidase</fullName>
    </submittedName>
</protein>
<feature type="chain" id="PRO_5020496228" evidence="1">
    <location>
        <begin position="23"/>
        <end position="318"/>
    </location>
</feature>
<proteinExistence type="predicted"/>
<dbReference type="EMBL" id="SLWV01000001">
    <property type="protein sequence ID" value="TCO80092.1"/>
    <property type="molecule type" value="Genomic_DNA"/>
</dbReference>
<feature type="domain" description="LysM" evidence="2">
    <location>
        <begin position="27"/>
        <end position="70"/>
    </location>
</feature>
<reference evidence="3 4" key="1">
    <citation type="submission" date="2019-03" db="EMBL/GenBank/DDBJ databases">
        <title>Genomic Encyclopedia of Type Strains, Phase IV (KMG-IV): sequencing the most valuable type-strain genomes for metagenomic binning, comparative biology and taxonomic classification.</title>
        <authorList>
            <person name="Goeker M."/>
        </authorList>
    </citation>
    <scope>NUCLEOTIDE SEQUENCE [LARGE SCALE GENOMIC DNA]</scope>
    <source>
        <strain evidence="3 4">DSM 102940</strain>
    </source>
</reference>
<dbReference type="AlphaFoldDB" id="A0A4R2L340"/>
<keyword evidence="1" id="KW-0732">Signal</keyword>
<evidence type="ECO:0000256" key="1">
    <source>
        <dbReference type="SAM" id="SignalP"/>
    </source>
</evidence>
<evidence type="ECO:0000313" key="4">
    <source>
        <dbReference type="Proteomes" id="UP000294919"/>
    </source>
</evidence>
<dbReference type="RefSeq" id="WP_132242007.1">
    <property type="nucleotide sequence ID" value="NZ_SLWV01000001.1"/>
</dbReference>
<gene>
    <name evidence="3" type="ORF">EV214_101331</name>
</gene>
<evidence type="ECO:0000313" key="3">
    <source>
        <dbReference type="EMBL" id="TCO80092.1"/>
    </source>
</evidence>
<dbReference type="InterPro" id="IPR018392">
    <property type="entry name" value="LysM"/>
</dbReference>
<dbReference type="GO" id="GO:0016787">
    <property type="term" value="F:hydrolase activity"/>
    <property type="evidence" value="ECO:0007669"/>
    <property type="project" value="InterPro"/>
</dbReference>
<dbReference type="Gene3D" id="3.30.457.10">
    <property type="entry name" value="Copper amine oxidase-like, N-terminal domain"/>
    <property type="match status" value="2"/>
</dbReference>